<accession>A0A7S2F1Q8</accession>
<protein>
    <recommendedName>
        <fullName evidence="10">Potassium channel domain-containing protein</fullName>
    </recommendedName>
</protein>
<evidence type="ECO:0000256" key="2">
    <source>
        <dbReference type="ARBA" id="ARBA00022448"/>
    </source>
</evidence>
<evidence type="ECO:0000259" key="10">
    <source>
        <dbReference type="Pfam" id="PF07885"/>
    </source>
</evidence>
<dbReference type="PANTHER" id="PTHR11003">
    <property type="entry name" value="POTASSIUM CHANNEL, SUBFAMILY K"/>
    <property type="match status" value="1"/>
</dbReference>
<keyword evidence="5 8" id="KW-0406">Ion transport</keyword>
<feature type="transmembrane region" description="Helical" evidence="9">
    <location>
        <begin position="353"/>
        <end position="374"/>
    </location>
</feature>
<dbReference type="GO" id="GO:0030322">
    <property type="term" value="P:stabilization of membrane potential"/>
    <property type="evidence" value="ECO:0007669"/>
    <property type="project" value="TreeGrafter"/>
</dbReference>
<organism evidence="11">
    <name type="scientific">Octactis speculum</name>
    <dbReference type="NCBI Taxonomy" id="3111310"/>
    <lineage>
        <taxon>Eukaryota</taxon>
        <taxon>Sar</taxon>
        <taxon>Stramenopiles</taxon>
        <taxon>Ochrophyta</taxon>
        <taxon>Dictyochophyceae</taxon>
        <taxon>Dictyochales</taxon>
        <taxon>Dictyochaceae</taxon>
        <taxon>Octactis</taxon>
    </lineage>
</organism>
<dbReference type="PANTHER" id="PTHR11003:SF345">
    <property type="entry name" value="TWIK FAMILY OF POTASSIUM CHANNELS PROTEIN 18"/>
    <property type="match status" value="1"/>
</dbReference>
<sequence length="518" mass="59059">MFSLIGLAHYASFQNCLSEHLEAMIACMPYYPRDLTEKNAKLKQLCYKTVVLTWMLLLIIFVFLGAWIGNAIMGWDYVNTIYFGFVTVTTVGLGDFVWSIKKGAGMGILFVIGGLLVFAEWYSSLIKLFKVMFRRLRGEQLVTHDITAEEKKEVHDLVQEAKLLHVHDDCWSILAYLNEKENIGLDEDEINDLLMIHDRKGDRYLSDETWVNIICPHVKSHDRQFHRANLIACCGYWAAVWVCMLIGGLIISHLEQEGEKEDIRIWDAFLKNHRDFLTYEEKESLTSIVKHMDEAGVCSPPTCETWSDDNEDIFYCESYISVWDLSHAMFYCFTLMTTIGYGSFTAQTTGGRLFSVVYMLATMWLFGVASHRLLHVISDFIGWKKEYTSFKSGAESLHKVWGKCPILCWSTIIGILITIVSAIWSNYVDTITWGEAAWLYWITFLTVGLGDFTPLHRFSLEFALISNFGLLFTAEFLNHGQAVIEGLVGNCVGEISKPTEREVNETADDENASTTSSL</sequence>
<dbReference type="InterPro" id="IPR003280">
    <property type="entry name" value="2pore_dom_K_chnl"/>
</dbReference>
<proteinExistence type="inferred from homology"/>
<feature type="transmembrane region" description="Helical" evidence="9">
    <location>
        <begin position="406"/>
        <end position="425"/>
    </location>
</feature>
<keyword evidence="3 8" id="KW-0812">Transmembrane</keyword>
<keyword evidence="4 9" id="KW-1133">Transmembrane helix</keyword>
<evidence type="ECO:0000256" key="9">
    <source>
        <dbReference type="SAM" id="Phobius"/>
    </source>
</evidence>
<evidence type="ECO:0000256" key="8">
    <source>
        <dbReference type="RuleBase" id="RU003857"/>
    </source>
</evidence>
<keyword evidence="2 8" id="KW-0813">Transport</keyword>
<dbReference type="PRINTS" id="PR01333">
    <property type="entry name" value="2POREKCHANEL"/>
</dbReference>
<reference evidence="11" key="1">
    <citation type="submission" date="2021-01" db="EMBL/GenBank/DDBJ databases">
        <authorList>
            <person name="Corre E."/>
            <person name="Pelletier E."/>
            <person name="Niang G."/>
            <person name="Scheremetjew M."/>
            <person name="Finn R."/>
            <person name="Kale V."/>
            <person name="Holt S."/>
            <person name="Cochrane G."/>
            <person name="Meng A."/>
            <person name="Brown T."/>
            <person name="Cohen L."/>
        </authorList>
    </citation>
    <scope>NUCLEOTIDE SEQUENCE</scope>
    <source>
        <strain evidence="11">CCMP1381</strain>
    </source>
</reference>
<dbReference type="Gene3D" id="1.10.287.70">
    <property type="match status" value="2"/>
</dbReference>
<evidence type="ECO:0000256" key="5">
    <source>
        <dbReference type="ARBA" id="ARBA00023065"/>
    </source>
</evidence>
<gene>
    <name evidence="11" type="ORF">DSPE1174_LOCUS52</name>
</gene>
<comment type="subcellular location">
    <subcellularLocation>
        <location evidence="1">Membrane</location>
        <topology evidence="1">Multi-pass membrane protein</topology>
    </subcellularLocation>
</comment>
<dbReference type="GO" id="GO:0005886">
    <property type="term" value="C:plasma membrane"/>
    <property type="evidence" value="ECO:0007669"/>
    <property type="project" value="TreeGrafter"/>
</dbReference>
<dbReference type="InterPro" id="IPR013099">
    <property type="entry name" value="K_chnl_dom"/>
</dbReference>
<dbReference type="SUPFAM" id="SSF81324">
    <property type="entry name" value="Voltage-gated potassium channels"/>
    <property type="match status" value="3"/>
</dbReference>
<feature type="domain" description="Potassium channel" evidence="10">
    <location>
        <begin position="315"/>
        <end position="376"/>
    </location>
</feature>
<dbReference type="GO" id="GO:0022841">
    <property type="term" value="F:potassium ion leak channel activity"/>
    <property type="evidence" value="ECO:0007669"/>
    <property type="project" value="TreeGrafter"/>
</dbReference>
<evidence type="ECO:0000256" key="1">
    <source>
        <dbReference type="ARBA" id="ARBA00004141"/>
    </source>
</evidence>
<dbReference type="GO" id="GO:0015271">
    <property type="term" value="F:outward rectifier potassium channel activity"/>
    <property type="evidence" value="ECO:0007669"/>
    <property type="project" value="TreeGrafter"/>
</dbReference>
<feature type="transmembrane region" description="Helical" evidence="9">
    <location>
        <begin position="228"/>
        <end position="251"/>
    </location>
</feature>
<feature type="transmembrane region" description="Helical" evidence="9">
    <location>
        <begin position="106"/>
        <end position="129"/>
    </location>
</feature>
<evidence type="ECO:0000256" key="3">
    <source>
        <dbReference type="ARBA" id="ARBA00022692"/>
    </source>
</evidence>
<evidence type="ECO:0000256" key="6">
    <source>
        <dbReference type="ARBA" id="ARBA00023136"/>
    </source>
</evidence>
<evidence type="ECO:0000256" key="4">
    <source>
        <dbReference type="ARBA" id="ARBA00022989"/>
    </source>
</evidence>
<name>A0A7S2F1Q8_9STRA</name>
<feature type="transmembrane region" description="Helical" evidence="9">
    <location>
        <begin position="437"/>
        <end position="455"/>
    </location>
</feature>
<feature type="transmembrane region" description="Helical" evidence="9">
    <location>
        <begin position="81"/>
        <end position="100"/>
    </location>
</feature>
<feature type="domain" description="Potassium channel" evidence="10">
    <location>
        <begin position="58"/>
        <end position="127"/>
    </location>
</feature>
<dbReference type="EMBL" id="HBGS01000095">
    <property type="protein sequence ID" value="CAD9368169.1"/>
    <property type="molecule type" value="Transcribed_RNA"/>
</dbReference>
<dbReference type="Pfam" id="PF07885">
    <property type="entry name" value="Ion_trans_2"/>
    <property type="match status" value="2"/>
</dbReference>
<dbReference type="AlphaFoldDB" id="A0A7S2F1Q8"/>
<keyword evidence="6 9" id="KW-0472">Membrane</keyword>
<comment type="similarity">
    <text evidence="8">Belongs to the two pore domain potassium channel (TC 1.A.1.8) family.</text>
</comment>
<evidence type="ECO:0000256" key="7">
    <source>
        <dbReference type="ARBA" id="ARBA00023303"/>
    </source>
</evidence>
<evidence type="ECO:0000313" key="11">
    <source>
        <dbReference type="EMBL" id="CAD9368169.1"/>
    </source>
</evidence>
<keyword evidence="7 8" id="KW-0407">Ion channel</keyword>
<feature type="transmembrane region" description="Helical" evidence="9">
    <location>
        <begin position="51"/>
        <end position="69"/>
    </location>
</feature>